<dbReference type="InterPro" id="IPR042242">
    <property type="entry name" value="RecO_C"/>
</dbReference>
<dbReference type="GO" id="GO:0006302">
    <property type="term" value="P:double-strand break repair"/>
    <property type="evidence" value="ECO:0007669"/>
    <property type="project" value="TreeGrafter"/>
</dbReference>
<evidence type="ECO:0000313" key="9">
    <source>
        <dbReference type="EMBL" id="SPX41878.1"/>
    </source>
</evidence>
<dbReference type="EMBL" id="UASK01000005">
    <property type="protein sequence ID" value="SPX41878.1"/>
    <property type="molecule type" value="Genomic_DNA"/>
</dbReference>
<protein>
    <recommendedName>
        <fullName evidence="3">DNA repair protein RecO</fullName>
    </recommendedName>
    <alternativeName>
        <fullName evidence="7">Recombination protein O</fullName>
    </alternativeName>
</protein>
<gene>
    <name evidence="9" type="primary">recO_2</name>
    <name evidence="9" type="ORF">NCTC11872_01494</name>
</gene>
<evidence type="ECO:0000256" key="6">
    <source>
        <dbReference type="ARBA" id="ARBA00023204"/>
    </source>
</evidence>
<keyword evidence="4" id="KW-0227">DNA damage</keyword>
<evidence type="ECO:0000256" key="5">
    <source>
        <dbReference type="ARBA" id="ARBA00023172"/>
    </source>
</evidence>
<keyword evidence="5" id="KW-0233">DNA recombination</keyword>
<comment type="similarity">
    <text evidence="2">Belongs to the RecO family.</text>
</comment>
<dbReference type="AlphaFoldDB" id="A0A2X1PLB3"/>
<accession>A0A2X1PLB3</accession>
<dbReference type="PANTHER" id="PTHR33991">
    <property type="entry name" value="DNA REPAIR PROTEIN RECO"/>
    <property type="match status" value="1"/>
</dbReference>
<dbReference type="Gene3D" id="1.20.1440.120">
    <property type="entry name" value="Recombination protein O, C-terminal domain"/>
    <property type="match status" value="1"/>
</dbReference>
<organism evidence="9 10">
    <name type="scientific">Haemophilus influenzae</name>
    <dbReference type="NCBI Taxonomy" id="727"/>
    <lineage>
        <taxon>Bacteria</taxon>
        <taxon>Pseudomonadati</taxon>
        <taxon>Pseudomonadota</taxon>
        <taxon>Gammaproteobacteria</taxon>
        <taxon>Pasteurellales</taxon>
        <taxon>Pasteurellaceae</taxon>
        <taxon>Haemophilus</taxon>
    </lineage>
</organism>
<feature type="domain" description="DNA replication/recombination mediator RecO N-terminal" evidence="8">
    <location>
        <begin position="1"/>
        <end position="76"/>
    </location>
</feature>
<evidence type="ECO:0000313" key="10">
    <source>
        <dbReference type="Proteomes" id="UP000249936"/>
    </source>
</evidence>
<dbReference type="NCBIfam" id="TIGR00613">
    <property type="entry name" value="reco"/>
    <property type="match status" value="1"/>
</dbReference>
<dbReference type="GO" id="GO:0006310">
    <property type="term" value="P:DNA recombination"/>
    <property type="evidence" value="ECO:0007669"/>
    <property type="project" value="UniProtKB-KW"/>
</dbReference>
<evidence type="ECO:0000256" key="7">
    <source>
        <dbReference type="ARBA" id="ARBA00033409"/>
    </source>
</evidence>
<proteinExistence type="inferred from homology"/>
<dbReference type="Pfam" id="PF02565">
    <property type="entry name" value="RecO_C"/>
    <property type="match status" value="1"/>
</dbReference>
<dbReference type="GO" id="GO:0043590">
    <property type="term" value="C:bacterial nucleoid"/>
    <property type="evidence" value="ECO:0007669"/>
    <property type="project" value="TreeGrafter"/>
</dbReference>
<dbReference type="InterPro" id="IPR012340">
    <property type="entry name" value="NA-bd_OB-fold"/>
</dbReference>
<keyword evidence="6" id="KW-0234">DNA repair</keyword>
<dbReference type="Gene3D" id="2.40.50.140">
    <property type="entry name" value="Nucleic acid-binding proteins"/>
    <property type="match status" value="1"/>
</dbReference>
<dbReference type="InterPro" id="IPR003717">
    <property type="entry name" value="RecO"/>
</dbReference>
<sequence>MQSELQRGFVLHRRPYSETSLLVDLFTEESGRLTVIAKGARTKRSPWKSVLQPFTPLLLRWTGKSTLKTLTKAEPAAITLPLQQIALYSGFYVNELLTRVIEPETPNPALFQYYLKCLTGLATETNIEPTLRLF</sequence>
<dbReference type="PANTHER" id="PTHR33991:SF1">
    <property type="entry name" value="DNA REPAIR PROTEIN RECO"/>
    <property type="match status" value="1"/>
</dbReference>
<evidence type="ECO:0000259" key="8">
    <source>
        <dbReference type="Pfam" id="PF11967"/>
    </source>
</evidence>
<evidence type="ECO:0000256" key="2">
    <source>
        <dbReference type="ARBA" id="ARBA00007452"/>
    </source>
</evidence>
<dbReference type="Proteomes" id="UP000249936">
    <property type="component" value="Unassembled WGS sequence"/>
</dbReference>
<reference evidence="9 10" key="1">
    <citation type="submission" date="2018-06" db="EMBL/GenBank/DDBJ databases">
        <authorList>
            <consortium name="Pathogen Informatics"/>
            <person name="Doyle S."/>
        </authorList>
    </citation>
    <scope>NUCLEOTIDE SEQUENCE [LARGE SCALE GENOMIC DNA]</scope>
    <source>
        <strain evidence="9 10">NCTC11872</strain>
    </source>
</reference>
<name>A0A2X1PLB3_HAEIF</name>
<dbReference type="SUPFAM" id="SSF50249">
    <property type="entry name" value="Nucleic acid-binding proteins"/>
    <property type="match status" value="1"/>
</dbReference>
<dbReference type="InterPro" id="IPR022572">
    <property type="entry name" value="DNA_rep/recomb_RecO_N"/>
</dbReference>
<evidence type="ECO:0000256" key="4">
    <source>
        <dbReference type="ARBA" id="ARBA00022763"/>
    </source>
</evidence>
<evidence type="ECO:0000256" key="3">
    <source>
        <dbReference type="ARBA" id="ARBA00021310"/>
    </source>
</evidence>
<evidence type="ECO:0000256" key="1">
    <source>
        <dbReference type="ARBA" id="ARBA00003065"/>
    </source>
</evidence>
<dbReference type="Pfam" id="PF11967">
    <property type="entry name" value="RecO_N"/>
    <property type="match status" value="1"/>
</dbReference>
<comment type="function">
    <text evidence="1">Involved in DNA repair and RecF pathway recombination.</text>
</comment>